<dbReference type="Pfam" id="PF01177">
    <property type="entry name" value="Asp_Glu_race"/>
    <property type="match status" value="1"/>
</dbReference>
<dbReference type="SUPFAM" id="SSF53681">
    <property type="entry name" value="Aspartate/glutamate racemase"/>
    <property type="match status" value="2"/>
</dbReference>
<dbReference type="PROSITE" id="PS00924">
    <property type="entry name" value="ASP_GLU_RACEMASE_2"/>
    <property type="match status" value="1"/>
</dbReference>
<sequence>MKKLGLIGGIGPESTLLYYKKLVYAIHDKADKDFFPPLVMESLDVYRVLAYCKAKDYTGLTEYVSKGIADLAAAGAQVAALTGNTPHIVFNELVNRSPIPLVSSVVVTARAVAQGGFHRPLLLGTLFTMREDFFKKACREAGIEAVVPDSDEQLRVHEFIERELEVGIVTETAQNYFSELIEKMIDTRKIDTVILGCTELSLLFETMVSPVPVADVTDIHVDALVKEMEE</sequence>
<keyword evidence="4" id="KW-1185">Reference proteome</keyword>
<dbReference type="EMBL" id="AGCJ01000072">
    <property type="protein sequence ID" value="EHM39144.1"/>
    <property type="molecule type" value="Genomic_DNA"/>
</dbReference>
<dbReference type="InterPro" id="IPR001920">
    <property type="entry name" value="Asp/Glu_race"/>
</dbReference>
<reference evidence="3 4" key="1">
    <citation type="submission" date="2011-08" db="EMBL/GenBank/DDBJ databases">
        <authorList>
            <person name="Weinstock G."/>
            <person name="Sodergren E."/>
            <person name="Clifton S."/>
            <person name="Fulton L."/>
            <person name="Fulton B."/>
            <person name="Courtney L."/>
            <person name="Fronick C."/>
            <person name="Harrison M."/>
            <person name="Strong C."/>
            <person name="Farmer C."/>
            <person name="Delahaunty K."/>
            <person name="Markovic C."/>
            <person name="Hall O."/>
            <person name="Minx P."/>
            <person name="Tomlinson C."/>
            <person name="Mitreva M."/>
            <person name="Hou S."/>
            <person name="Chen J."/>
            <person name="Wollam A."/>
            <person name="Pepin K.H."/>
            <person name="Johnson M."/>
            <person name="Bhonagiri V."/>
            <person name="Zhang X."/>
            <person name="Suruliraj S."/>
            <person name="Warren W."/>
            <person name="Chinwalla A."/>
            <person name="Mardis E.R."/>
            <person name="Wilson R.K."/>
        </authorList>
    </citation>
    <scope>NUCLEOTIDE SEQUENCE [LARGE SCALE GENOMIC DNA]</scope>
    <source>
        <strain evidence="3 4">F0357</strain>
    </source>
</reference>
<dbReference type="PANTHER" id="PTHR21198">
    <property type="entry name" value="GLUTAMATE RACEMASE"/>
    <property type="match status" value="1"/>
</dbReference>
<dbReference type="Gene3D" id="3.40.50.1860">
    <property type="match status" value="2"/>
</dbReference>
<evidence type="ECO:0000313" key="3">
    <source>
        <dbReference type="EMBL" id="EHM39144.1"/>
    </source>
</evidence>
<name>G9YJ02_9FIRM</name>
<dbReference type="RefSeq" id="WP_006790613.1">
    <property type="nucleotide sequence ID" value="NZ_JH417605.1"/>
</dbReference>
<dbReference type="NCBIfam" id="TIGR00035">
    <property type="entry name" value="asp_race"/>
    <property type="match status" value="1"/>
</dbReference>
<gene>
    <name evidence="3" type="ORF">HMPREF0080_01646</name>
</gene>
<comment type="similarity">
    <text evidence="1">Belongs to the aspartate/glutamate racemases family.</text>
</comment>
<comment type="caution">
    <text evidence="3">The sequence shown here is derived from an EMBL/GenBank/DDBJ whole genome shotgun (WGS) entry which is preliminary data.</text>
</comment>
<dbReference type="AlphaFoldDB" id="G9YJ02"/>
<dbReference type="Proteomes" id="UP000005481">
    <property type="component" value="Unassembled WGS sequence"/>
</dbReference>
<dbReference type="STRING" id="861450.HMPREF0080_01646"/>
<dbReference type="HOGENOM" id="CLU_055360_1_1_9"/>
<dbReference type="PANTHER" id="PTHR21198:SF7">
    <property type="entry name" value="ASPARTATE-GLUTAMATE RACEMASE FAMILY"/>
    <property type="match status" value="1"/>
</dbReference>
<dbReference type="InterPro" id="IPR033134">
    <property type="entry name" value="Asp/Glu_racemase_AS_2"/>
</dbReference>
<dbReference type="GO" id="GO:0047661">
    <property type="term" value="F:amino-acid racemase activity"/>
    <property type="evidence" value="ECO:0007669"/>
    <property type="project" value="InterPro"/>
</dbReference>
<organism evidence="3 4">
    <name type="scientific">Anaeroglobus geminatus F0357</name>
    <dbReference type="NCBI Taxonomy" id="861450"/>
    <lineage>
        <taxon>Bacteria</taxon>
        <taxon>Bacillati</taxon>
        <taxon>Bacillota</taxon>
        <taxon>Negativicutes</taxon>
        <taxon>Veillonellales</taxon>
        <taxon>Veillonellaceae</taxon>
        <taxon>Anaeroglobus</taxon>
    </lineage>
</organism>
<evidence type="ECO:0000256" key="1">
    <source>
        <dbReference type="ARBA" id="ARBA00007847"/>
    </source>
</evidence>
<dbReference type="PATRIC" id="fig|861450.3.peg.1520"/>
<protein>
    <submittedName>
        <fullName evidence="3">Aspartate racemase</fullName>
    </submittedName>
</protein>
<dbReference type="InterPro" id="IPR004380">
    <property type="entry name" value="Asp_race"/>
</dbReference>
<proteinExistence type="inferred from homology"/>
<evidence type="ECO:0000256" key="2">
    <source>
        <dbReference type="ARBA" id="ARBA00023235"/>
    </source>
</evidence>
<evidence type="ECO:0000313" key="4">
    <source>
        <dbReference type="Proteomes" id="UP000005481"/>
    </source>
</evidence>
<dbReference type="OrthoDB" id="9803739at2"/>
<dbReference type="InterPro" id="IPR015942">
    <property type="entry name" value="Asp/Glu/hydantoin_racemase"/>
</dbReference>
<dbReference type="eggNOG" id="COG1794">
    <property type="taxonomic scope" value="Bacteria"/>
</dbReference>
<accession>G9YJ02</accession>
<keyword evidence="2" id="KW-0413">Isomerase</keyword>